<accession>A0A0A9AJZ8</accession>
<organism evidence="1">
    <name type="scientific">Arundo donax</name>
    <name type="common">Giant reed</name>
    <name type="synonym">Donax arundinaceus</name>
    <dbReference type="NCBI Taxonomy" id="35708"/>
    <lineage>
        <taxon>Eukaryota</taxon>
        <taxon>Viridiplantae</taxon>
        <taxon>Streptophyta</taxon>
        <taxon>Embryophyta</taxon>
        <taxon>Tracheophyta</taxon>
        <taxon>Spermatophyta</taxon>
        <taxon>Magnoliopsida</taxon>
        <taxon>Liliopsida</taxon>
        <taxon>Poales</taxon>
        <taxon>Poaceae</taxon>
        <taxon>PACMAD clade</taxon>
        <taxon>Arundinoideae</taxon>
        <taxon>Arundineae</taxon>
        <taxon>Arundo</taxon>
    </lineage>
</organism>
<sequence>MTPGVIGIEGVVEMERRK</sequence>
<proteinExistence type="predicted"/>
<evidence type="ECO:0000313" key="1">
    <source>
        <dbReference type="EMBL" id="JAD52014.1"/>
    </source>
</evidence>
<reference evidence="1" key="1">
    <citation type="submission" date="2014-09" db="EMBL/GenBank/DDBJ databases">
        <authorList>
            <person name="Magalhaes I.L.F."/>
            <person name="Oliveira U."/>
            <person name="Santos F.R."/>
            <person name="Vidigal T.H.D.A."/>
            <person name="Brescovit A.D."/>
            <person name="Santos A.J."/>
        </authorList>
    </citation>
    <scope>NUCLEOTIDE SEQUENCE</scope>
    <source>
        <tissue evidence="1">Shoot tissue taken approximately 20 cm above the soil surface</tissue>
    </source>
</reference>
<name>A0A0A9AJZ8_ARUDO</name>
<dbReference type="AlphaFoldDB" id="A0A0A9AJZ8"/>
<reference evidence="1" key="2">
    <citation type="journal article" date="2015" name="Data Brief">
        <title>Shoot transcriptome of the giant reed, Arundo donax.</title>
        <authorList>
            <person name="Barrero R.A."/>
            <person name="Guerrero F.D."/>
            <person name="Moolhuijzen P."/>
            <person name="Goolsby J.A."/>
            <person name="Tidwell J."/>
            <person name="Bellgard S.E."/>
            <person name="Bellgard M.I."/>
        </authorList>
    </citation>
    <scope>NUCLEOTIDE SEQUENCE</scope>
    <source>
        <tissue evidence="1">Shoot tissue taken approximately 20 cm above the soil surface</tissue>
    </source>
</reference>
<dbReference type="EMBL" id="GBRH01245881">
    <property type="protein sequence ID" value="JAD52014.1"/>
    <property type="molecule type" value="Transcribed_RNA"/>
</dbReference>
<protein>
    <submittedName>
        <fullName evidence="1">Uncharacterized protein</fullName>
    </submittedName>
</protein>